<reference evidence="3" key="1">
    <citation type="submission" date="2017-09" db="EMBL/GenBank/DDBJ databases">
        <title>Depth-based differentiation of microbial function through sediment-hosted aquifers and enrichment of novel symbionts in the deep terrestrial subsurface.</title>
        <authorList>
            <person name="Probst A.J."/>
            <person name="Ladd B."/>
            <person name="Jarett J.K."/>
            <person name="Geller-Mcgrath D.E."/>
            <person name="Sieber C.M.K."/>
            <person name="Emerson J.B."/>
            <person name="Anantharaman K."/>
            <person name="Thomas B.C."/>
            <person name="Malmstrom R."/>
            <person name="Stieglmeier M."/>
            <person name="Klingl A."/>
            <person name="Woyke T."/>
            <person name="Ryan C.M."/>
            <person name="Banfield J.F."/>
        </authorList>
    </citation>
    <scope>NUCLEOTIDE SEQUENCE [LARGE SCALE GENOMIC DNA]</scope>
</reference>
<dbReference type="AlphaFoldDB" id="A0A2M7XCT0"/>
<organism evidence="2 3">
    <name type="scientific">Candidatus Uhrbacteria bacterium CG_4_9_14_3_um_filter_50_9</name>
    <dbReference type="NCBI Taxonomy" id="1975035"/>
    <lineage>
        <taxon>Bacteria</taxon>
        <taxon>Candidatus Uhriibacteriota</taxon>
    </lineage>
</organism>
<evidence type="ECO:0000256" key="1">
    <source>
        <dbReference type="SAM" id="MobiDB-lite"/>
    </source>
</evidence>
<feature type="region of interest" description="Disordered" evidence="1">
    <location>
        <begin position="53"/>
        <end position="79"/>
    </location>
</feature>
<gene>
    <name evidence="2" type="ORF">CO174_01910</name>
</gene>
<name>A0A2M7XCT0_9BACT</name>
<sequence length="126" mass="13422">MGEIGLARGSFVGVDDRLFYTFVQVQDELVDIADERRKLLRVVTDPVHAHRAGDGLPSGVIDGQDPDDEIVAGGSANRETGLPGIVREVQAIVAPDLTGADGELHDHTAVFGTHHFLRSDAIGIAE</sequence>
<dbReference type="Proteomes" id="UP000229385">
    <property type="component" value="Unassembled WGS sequence"/>
</dbReference>
<evidence type="ECO:0000313" key="2">
    <source>
        <dbReference type="EMBL" id="PJA45669.1"/>
    </source>
</evidence>
<comment type="caution">
    <text evidence="2">The sequence shown here is derived from an EMBL/GenBank/DDBJ whole genome shotgun (WGS) entry which is preliminary data.</text>
</comment>
<accession>A0A2M7XCT0</accession>
<proteinExistence type="predicted"/>
<evidence type="ECO:0000313" key="3">
    <source>
        <dbReference type="Proteomes" id="UP000229385"/>
    </source>
</evidence>
<protein>
    <submittedName>
        <fullName evidence="2">Uncharacterized protein</fullName>
    </submittedName>
</protein>
<dbReference type="EMBL" id="PFWU01000025">
    <property type="protein sequence ID" value="PJA45669.1"/>
    <property type="molecule type" value="Genomic_DNA"/>
</dbReference>